<organism evidence="9 10">
    <name type="scientific">Weissella viridescens</name>
    <name type="common">Lactobacillus viridescens</name>
    <dbReference type="NCBI Taxonomy" id="1629"/>
    <lineage>
        <taxon>Bacteria</taxon>
        <taxon>Bacillati</taxon>
        <taxon>Bacillota</taxon>
        <taxon>Bacilli</taxon>
        <taxon>Lactobacillales</taxon>
        <taxon>Lactobacillaceae</taxon>
        <taxon>Weissella</taxon>
    </lineage>
</organism>
<proteinExistence type="predicted"/>
<keyword evidence="6" id="KW-0812">Transmembrane</keyword>
<sequence length="290" mass="30250">MNKNIKLYSITLAALLGVSVTTVAHADEAQQTNPQPQTEQVTKAPVTTDVSDLTGTAVVASAPTNQPATTTPTPSADAQTDVAKTVAPTADTTATSTTTDTKTTPSVQTQTPTTKPAPATNTPAEPEATSKVGRSNTDGQWHGKTIKMLNGTTWYFSNGRVLDDDGNVVAYVGNDGTLITDSGEKFAELQGQYIIDGSGAKIGELFTSTVAPRFVEKENHPSTNTTNRSDVTTTTPATPSATPSAKVVTQHSATLPDTGYEKNQSIITVAAIALVALIAGLANHLVKYRH</sequence>
<accession>A0A3P2RK96</accession>
<keyword evidence="3 7" id="KW-0732">Signal</keyword>
<keyword evidence="6" id="KW-0472">Membrane</keyword>
<dbReference type="NCBIfam" id="TIGR01167">
    <property type="entry name" value="LPXTG_anchor"/>
    <property type="match status" value="1"/>
</dbReference>
<evidence type="ECO:0000256" key="3">
    <source>
        <dbReference type="ARBA" id="ARBA00022729"/>
    </source>
</evidence>
<feature type="compositionally biased region" description="Low complexity" evidence="5">
    <location>
        <begin position="222"/>
        <end position="244"/>
    </location>
</feature>
<evidence type="ECO:0000313" key="10">
    <source>
        <dbReference type="Proteomes" id="UP000275836"/>
    </source>
</evidence>
<feature type="region of interest" description="Disordered" evidence="5">
    <location>
        <begin position="216"/>
        <end position="244"/>
    </location>
</feature>
<evidence type="ECO:0000256" key="7">
    <source>
        <dbReference type="SAM" id="SignalP"/>
    </source>
</evidence>
<dbReference type="EMBL" id="RHGY01000003">
    <property type="protein sequence ID" value="RRG18092.1"/>
    <property type="molecule type" value="Genomic_DNA"/>
</dbReference>
<protein>
    <submittedName>
        <fullName evidence="9">LPXTG cell wall anchor domain-containing protein</fullName>
    </submittedName>
</protein>
<feature type="signal peptide" evidence="7">
    <location>
        <begin position="1"/>
        <end position="26"/>
    </location>
</feature>
<keyword evidence="2" id="KW-0964">Secreted</keyword>
<evidence type="ECO:0000256" key="2">
    <source>
        <dbReference type="ARBA" id="ARBA00022525"/>
    </source>
</evidence>
<keyword evidence="4" id="KW-0572">Peptidoglycan-anchor</keyword>
<evidence type="ECO:0000256" key="1">
    <source>
        <dbReference type="ARBA" id="ARBA00022512"/>
    </source>
</evidence>
<dbReference type="Pfam" id="PF00746">
    <property type="entry name" value="Gram_pos_anchor"/>
    <property type="match status" value="1"/>
</dbReference>
<feature type="region of interest" description="Disordered" evidence="5">
    <location>
        <begin position="59"/>
        <end position="143"/>
    </location>
</feature>
<dbReference type="Proteomes" id="UP000275836">
    <property type="component" value="Unassembled WGS sequence"/>
</dbReference>
<dbReference type="AlphaFoldDB" id="A0A3P2RK96"/>
<gene>
    <name evidence="9" type="ORF">D3P96_03975</name>
</gene>
<feature type="domain" description="Gram-positive cocci surface proteins LPxTG" evidence="8">
    <location>
        <begin position="253"/>
        <end position="282"/>
    </location>
</feature>
<evidence type="ECO:0000256" key="4">
    <source>
        <dbReference type="ARBA" id="ARBA00023088"/>
    </source>
</evidence>
<evidence type="ECO:0000259" key="8">
    <source>
        <dbReference type="Pfam" id="PF00746"/>
    </source>
</evidence>
<feature type="chain" id="PRO_5018017005" evidence="7">
    <location>
        <begin position="27"/>
        <end position="290"/>
    </location>
</feature>
<keyword evidence="1" id="KW-0134">Cell wall</keyword>
<dbReference type="OrthoDB" id="9994118at2"/>
<name>A0A3P2RK96_WEIVI</name>
<evidence type="ECO:0000313" key="9">
    <source>
        <dbReference type="EMBL" id="RRG18092.1"/>
    </source>
</evidence>
<feature type="transmembrane region" description="Helical" evidence="6">
    <location>
        <begin position="266"/>
        <end position="286"/>
    </location>
</feature>
<evidence type="ECO:0000256" key="6">
    <source>
        <dbReference type="SAM" id="Phobius"/>
    </source>
</evidence>
<evidence type="ECO:0000256" key="5">
    <source>
        <dbReference type="SAM" id="MobiDB-lite"/>
    </source>
</evidence>
<feature type="compositionally biased region" description="Low complexity" evidence="5">
    <location>
        <begin position="60"/>
        <end position="129"/>
    </location>
</feature>
<comment type="caution">
    <text evidence="9">The sequence shown here is derived from an EMBL/GenBank/DDBJ whole genome shotgun (WGS) entry which is preliminary data.</text>
</comment>
<reference evidence="9 10" key="1">
    <citation type="submission" date="2018-10" db="EMBL/GenBank/DDBJ databases">
        <title>Draft genome sequence of Weissella viridescens UCO-SMC3.</title>
        <authorList>
            <person name="Garcia-Cancino A."/>
            <person name="Espinoza-Monje M."/>
            <person name="Albarracin L."/>
            <person name="Garcia-Castillo V."/>
            <person name="Campos-Martin J."/>
            <person name="Nakano Y."/>
            <person name="Guitierrez-Zamorano C."/>
            <person name="Ikeda-Ohtsubo W."/>
            <person name="Morita H."/>
            <person name="Kitazawa H."/>
            <person name="Villena J."/>
        </authorList>
    </citation>
    <scope>NUCLEOTIDE SEQUENCE [LARGE SCALE GENOMIC DNA]</scope>
    <source>
        <strain evidence="9 10">UCO-SMC3</strain>
    </source>
</reference>
<dbReference type="RefSeq" id="WP_124943086.1">
    <property type="nucleotide sequence ID" value="NZ_RHGY01000003.1"/>
</dbReference>
<dbReference type="InterPro" id="IPR019931">
    <property type="entry name" value="LPXTG_anchor"/>
</dbReference>
<keyword evidence="6" id="KW-1133">Transmembrane helix</keyword>